<comment type="caution">
    <text evidence="1">The sequence shown here is derived from an EMBL/GenBank/DDBJ whole genome shotgun (WGS) entry which is preliminary data.</text>
</comment>
<name>A0ABU8CYF6_9GAMM</name>
<keyword evidence="2" id="KW-1185">Reference proteome</keyword>
<evidence type="ECO:0000313" key="2">
    <source>
        <dbReference type="Proteomes" id="UP001387215"/>
    </source>
</evidence>
<evidence type="ECO:0000313" key="1">
    <source>
        <dbReference type="EMBL" id="MEI2453810.1"/>
    </source>
</evidence>
<protein>
    <submittedName>
        <fullName evidence="1">Uncharacterized protein</fullName>
    </submittedName>
</protein>
<proteinExistence type="predicted"/>
<accession>A0ABU8CYF6</accession>
<dbReference type="Proteomes" id="UP001387215">
    <property type="component" value="Unassembled WGS sequence"/>
</dbReference>
<dbReference type="EMBL" id="JBANDL010000002">
    <property type="protein sequence ID" value="MEI2453810.1"/>
    <property type="molecule type" value="Genomic_DNA"/>
</dbReference>
<organism evidence="1 2">
    <name type="scientific">Lysobacter firmicutimachus</name>
    <dbReference type="NCBI Taxonomy" id="1792846"/>
    <lineage>
        <taxon>Bacteria</taxon>
        <taxon>Pseudomonadati</taxon>
        <taxon>Pseudomonadota</taxon>
        <taxon>Gammaproteobacteria</taxon>
        <taxon>Lysobacterales</taxon>
        <taxon>Lysobacteraceae</taxon>
        <taxon>Lysobacter</taxon>
    </lineage>
</organism>
<gene>
    <name evidence="1" type="ORF">V2J18_03855</name>
</gene>
<dbReference type="RefSeq" id="WP_336131045.1">
    <property type="nucleotide sequence ID" value="NZ_JBANDL010000002.1"/>
</dbReference>
<reference evidence="1 2" key="1">
    <citation type="submission" date="2024-02" db="EMBL/GenBank/DDBJ databases">
        <title>Lysobacter Genome Sequencing and Mining.</title>
        <authorList>
            <person name="Bierman J."/>
            <person name="Walker M.C."/>
        </authorList>
    </citation>
    <scope>NUCLEOTIDE SEQUENCE [LARGE SCALE GENOMIC DNA]</scope>
    <source>
        <strain evidence="1 2">PB6250</strain>
    </source>
</reference>
<sequence length="117" mass="12509">MAAADNDGIRGAVPIGRVGVRGPDQTGSCRHISDADALLGRNAAARQSKADADNHTGANSHATVSNYLCVADRRTAGRDKFIATDGPLAHASETASFRGNRRYQYVPTRFKNQPLWS</sequence>